<dbReference type="SUPFAM" id="SSF49464">
    <property type="entry name" value="Carboxypeptidase regulatory domain-like"/>
    <property type="match status" value="1"/>
</dbReference>
<dbReference type="EMBL" id="JBHSMJ010000031">
    <property type="protein sequence ID" value="MFC5451098.1"/>
    <property type="molecule type" value="Genomic_DNA"/>
</dbReference>
<keyword evidence="1" id="KW-0812">Transmembrane</keyword>
<gene>
    <name evidence="2" type="ORF">ACFPOG_22940</name>
</gene>
<evidence type="ECO:0000313" key="3">
    <source>
        <dbReference type="Proteomes" id="UP001596044"/>
    </source>
</evidence>
<name>A0ABW0KCF3_9BACL</name>
<accession>A0ABW0KCF3</accession>
<evidence type="ECO:0000256" key="1">
    <source>
        <dbReference type="SAM" id="Phobius"/>
    </source>
</evidence>
<sequence>MSFSNKNIIQKSVIGLTIVGCLMIGSFAAGHVWNMKTGGVGNTKNPEKSTIPTPAATPVSVLNAEKVEPYVVKGYLLNAQGNPIPDVIINADNLLLYDSNMQTVTDERGFYRIELAKVPATWRMNTRFSLEYNGKQLDLWLTADGDKPFAGSTGAIRNFTLKNLVGNLEIHPDFYSFPDSLPQFDSADVEITLTPVGPLFDGSAGQNITRRAAALETGGHGLDKIPLGRYKMSARWMPEGHEPMPMLVKVTGTNKFAQSVEFDFNNTPGGGSTIFVNAIDVKLESSSNN</sequence>
<evidence type="ECO:0000313" key="2">
    <source>
        <dbReference type="EMBL" id="MFC5451098.1"/>
    </source>
</evidence>
<dbReference type="RefSeq" id="WP_270879502.1">
    <property type="nucleotide sequence ID" value="NZ_JAQFVF010000025.1"/>
</dbReference>
<feature type="transmembrane region" description="Helical" evidence="1">
    <location>
        <begin position="12"/>
        <end position="33"/>
    </location>
</feature>
<keyword evidence="1" id="KW-0472">Membrane</keyword>
<organism evidence="2 3">
    <name type="scientific">Paenibacillus aestuarii</name>
    <dbReference type="NCBI Taxonomy" id="516965"/>
    <lineage>
        <taxon>Bacteria</taxon>
        <taxon>Bacillati</taxon>
        <taxon>Bacillota</taxon>
        <taxon>Bacilli</taxon>
        <taxon>Bacillales</taxon>
        <taxon>Paenibacillaceae</taxon>
        <taxon>Paenibacillus</taxon>
    </lineage>
</organism>
<protein>
    <submittedName>
        <fullName evidence="2">Carboxypeptidase regulatory-like domain-containing protein</fullName>
    </submittedName>
</protein>
<reference evidence="3" key="1">
    <citation type="journal article" date="2019" name="Int. J. Syst. Evol. Microbiol.">
        <title>The Global Catalogue of Microorganisms (GCM) 10K type strain sequencing project: providing services to taxonomists for standard genome sequencing and annotation.</title>
        <authorList>
            <consortium name="The Broad Institute Genomics Platform"/>
            <consortium name="The Broad Institute Genome Sequencing Center for Infectious Disease"/>
            <person name="Wu L."/>
            <person name="Ma J."/>
        </authorList>
    </citation>
    <scope>NUCLEOTIDE SEQUENCE [LARGE SCALE GENOMIC DNA]</scope>
    <source>
        <strain evidence="3">KACC 11904</strain>
    </source>
</reference>
<comment type="caution">
    <text evidence="2">The sequence shown here is derived from an EMBL/GenBank/DDBJ whole genome shotgun (WGS) entry which is preliminary data.</text>
</comment>
<proteinExistence type="predicted"/>
<dbReference type="Proteomes" id="UP001596044">
    <property type="component" value="Unassembled WGS sequence"/>
</dbReference>
<keyword evidence="1" id="KW-1133">Transmembrane helix</keyword>
<keyword evidence="3" id="KW-1185">Reference proteome</keyword>
<dbReference type="InterPro" id="IPR008969">
    <property type="entry name" value="CarboxyPept-like_regulatory"/>
</dbReference>